<reference evidence="3 4" key="1">
    <citation type="submission" date="2019-03" db="EMBL/GenBank/DDBJ databases">
        <title>Genomic Encyclopedia of Archaeal and Bacterial Type Strains, Phase II (KMG-II): from individual species to whole genera.</title>
        <authorList>
            <person name="Goeker M."/>
        </authorList>
    </citation>
    <scope>NUCLEOTIDE SEQUENCE [LARGE SCALE GENOMIC DNA]</scope>
    <source>
        <strain evidence="3 4">DSM 18435</strain>
    </source>
</reference>
<protein>
    <submittedName>
        <fullName evidence="3">Smr domain-containing protein</fullName>
    </submittedName>
</protein>
<accession>A0A4R6TG17</accession>
<evidence type="ECO:0000313" key="3">
    <source>
        <dbReference type="EMBL" id="TDQ29295.1"/>
    </source>
</evidence>
<comment type="caution">
    <text evidence="3">The sequence shown here is derived from an EMBL/GenBank/DDBJ whole genome shotgun (WGS) entry which is preliminary data.</text>
</comment>
<evidence type="ECO:0000259" key="2">
    <source>
        <dbReference type="Pfam" id="PF01713"/>
    </source>
</evidence>
<dbReference type="Proteomes" id="UP000295468">
    <property type="component" value="Unassembled WGS sequence"/>
</dbReference>
<evidence type="ECO:0000313" key="4">
    <source>
        <dbReference type="Proteomes" id="UP000295468"/>
    </source>
</evidence>
<feature type="compositionally biased region" description="Basic and acidic residues" evidence="1">
    <location>
        <begin position="72"/>
        <end position="81"/>
    </location>
</feature>
<feature type="region of interest" description="Disordered" evidence="1">
    <location>
        <begin position="70"/>
        <end position="96"/>
    </location>
</feature>
<proteinExistence type="predicted"/>
<dbReference type="AlphaFoldDB" id="A0A4R6TG17"/>
<dbReference type="OrthoDB" id="1524810at2"/>
<name>A0A4R6TG17_9FLAO</name>
<sequence length="191" mass="21902">MSKYNSDGKGPTLRPGDRAEAIDDLISGTVTRIEGGVVTLLTDDGFPMNFEMRELVRISGETPIEISNSEISRVKDEEARSGKRRKPAPRPKERNAPQMEVDLHIEKLTQGYKRLETFEILELQLETAKRQLEFAIRKRIQKVVFIHGVGEGILKEELKYLFNRYEGVRFYDADYQKYGMGATEVYITQQA</sequence>
<dbReference type="InterPro" id="IPR036063">
    <property type="entry name" value="Smr_dom_sf"/>
</dbReference>
<keyword evidence="4" id="KW-1185">Reference proteome</keyword>
<dbReference type="Pfam" id="PF01713">
    <property type="entry name" value="Smr"/>
    <property type="match status" value="1"/>
</dbReference>
<dbReference type="EMBL" id="SNYI01000003">
    <property type="protein sequence ID" value="TDQ29295.1"/>
    <property type="molecule type" value="Genomic_DNA"/>
</dbReference>
<feature type="domain" description="Smr" evidence="2">
    <location>
        <begin position="128"/>
        <end position="187"/>
    </location>
</feature>
<evidence type="ECO:0000256" key="1">
    <source>
        <dbReference type="SAM" id="MobiDB-lite"/>
    </source>
</evidence>
<gene>
    <name evidence="3" type="ORF">CLV82_2750</name>
</gene>
<organism evidence="3 4">
    <name type="scientific">Zeaxanthinibacter enoshimensis</name>
    <dbReference type="NCBI Taxonomy" id="392009"/>
    <lineage>
        <taxon>Bacteria</taxon>
        <taxon>Pseudomonadati</taxon>
        <taxon>Bacteroidota</taxon>
        <taxon>Flavobacteriia</taxon>
        <taxon>Flavobacteriales</taxon>
        <taxon>Flavobacteriaceae</taxon>
        <taxon>Zeaxanthinibacter</taxon>
    </lineage>
</organism>
<dbReference type="Gene3D" id="3.30.1370.110">
    <property type="match status" value="1"/>
</dbReference>
<dbReference type="InterPro" id="IPR002625">
    <property type="entry name" value="Smr_dom"/>
</dbReference>
<dbReference type="RefSeq" id="WP_133644872.1">
    <property type="nucleotide sequence ID" value="NZ_SNYI01000003.1"/>
</dbReference>